<protein>
    <submittedName>
        <fullName evidence="1">Unannotated protein</fullName>
    </submittedName>
</protein>
<proteinExistence type="predicted"/>
<dbReference type="EMBL" id="CAEZTK010000031">
    <property type="protein sequence ID" value="CAB4567265.1"/>
    <property type="molecule type" value="Genomic_DNA"/>
</dbReference>
<organism evidence="1">
    <name type="scientific">freshwater metagenome</name>
    <dbReference type="NCBI Taxonomy" id="449393"/>
    <lineage>
        <taxon>unclassified sequences</taxon>
        <taxon>metagenomes</taxon>
        <taxon>ecological metagenomes</taxon>
    </lineage>
</organism>
<gene>
    <name evidence="1" type="ORF">UFOPK1643_00564</name>
</gene>
<name>A0A6J6DWD9_9ZZZZ</name>
<evidence type="ECO:0000313" key="1">
    <source>
        <dbReference type="EMBL" id="CAB4567265.1"/>
    </source>
</evidence>
<sequence>MMIPILREVTFSISTDALTLKEPFPVAYASRTPSNPTISPPVGKSGPGTNFINCLTVAVGFSIKCLVAAITSPRLCGAIFVAIPTAIPDPPLTKRFG</sequence>
<reference evidence="1" key="1">
    <citation type="submission" date="2020-05" db="EMBL/GenBank/DDBJ databases">
        <authorList>
            <person name="Chiriac C."/>
            <person name="Salcher M."/>
            <person name="Ghai R."/>
            <person name="Kavagutti S V."/>
        </authorList>
    </citation>
    <scope>NUCLEOTIDE SEQUENCE</scope>
</reference>
<dbReference type="AlphaFoldDB" id="A0A6J6DWD9"/>
<accession>A0A6J6DWD9</accession>